<evidence type="ECO:0000313" key="2">
    <source>
        <dbReference type="EMBL" id="SHI77980.1"/>
    </source>
</evidence>
<gene>
    <name evidence="2" type="ORF">SAMN02745170_01043</name>
</gene>
<dbReference type="Proteomes" id="UP000322917">
    <property type="component" value="Unassembled WGS sequence"/>
</dbReference>
<sequence length="125" mass="14844">MRLREFNIQKYFASWLTNDPGNLGHILAEDVYYSECYGPEYQGLQQVLKWFHDWNKRGTVLEWQIKQCIHEGNYTVVEWYFECEFDGVCDEFDGVSIVLFNSCGKIVSLKEFQSKSKHYQPYGEC</sequence>
<dbReference type="EMBL" id="FQZD01000007">
    <property type="protein sequence ID" value="SHI77980.1"/>
    <property type="molecule type" value="Genomic_DNA"/>
</dbReference>
<accession>A0A1M6DXY0</accession>
<proteinExistence type="predicted"/>
<dbReference type="Gene3D" id="3.10.450.50">
    <property type="match status" value="1"/>
</dbReference>
<dbReference type="OrthoDB" id="4203328at2"/>
<organism evidence="2 3">
    <name type="scientific">Propionispora hippei DSM 15287</name>
    <dbReference type="NCBI Taxonomy" id="1123003"/>
    <lineage>
        <taxon>Bacteria</taxon>
        <taxon>Bacillati</taxon>
        <taxon>Bacillota</taxon>
        <taxon>Negativicutes</taxon>
        <taxon>Selenomonadales</taxon>
        <taxon>Sporomusaceae</taxon>
        <taxon>Propionispora</taxon>
    </lineage>
</organism>
<evidence type="ECO:0000313" key="3">
    <source>
        <dbReference type="Proteomes" id="UP000322917"/>
    </source>
</evidence>
<dbReference type="Pfam" id="PF12680">
    <property type="entry name" value="SnoaL_2"/>
    <property type="match status" value="1"/>
</dbReference>
<keyword evidence="3" id="KW-1185">Reference proteome</keyword>
<dbReference type="InterPro" id="IPR032710">
    <property type="entry name" value="NTF2-like_dom_sf"/>
</dbReference>
<evidence type="ECO:0000259" key="1">
    <source>
        <dbReference type="Pfam" id="PF12680"/>
    </source>
</evidence>
<dbReference type="AlphaFoldDB" id="A0A1M6DXY0"/>
<name>A0A1M6DXY0_9FIRM</name>
<protein>
    <submittedName>
        <fullName evidence="2">SnoaL-like domain-containing protein</fullName>
    </submittedName>
</protein>
<dbReference type="RefSeq" id="WP_149733873.1">
    <property type="nucleotide sequence ID" value="NZ_FQZD01000007.1"/>
</dbReference>
<dbReference type="InterPro" id="IPR037401">
    <property type="entry name" value="SnoaL-like"/>
</dbReference>
<feature type="domain" description="SnoaL-like" evidence="1">
    <location>
        <begin position="8"/>
        <end position="108"/>
    </location>
</feature>
<reference evidence="2 3" key="1">
    <citation type="submission" date="2016-11" db="EMBL/GenBank/DDBJ databases">
        <authorList>
            <person name="Varghese N."/>
            <person name="Submissions S."/>
        </authorList>
    </citation>
    <scope>NUCLEOTIDE SEQUENCE [LARGE SCALE GENOMIC DNA]</scope>
    <source>
        <strain evidence="2 3">DSM 15287</strain>
    </source>
</reference>
<dbReference type="SUPFAM" id="SSF54427">
    <property type="entry name" value="NTF2-like"/>
    <property type="match status" value="1"/>
</dbReference>